<feature type="region of interest" description="Disordered" evidence="17">
    <location>
        <begin position="84"/>
        <end position="106"/>
    </location>
</feature>
<feature type="compositionally biased region" description="Basic residues" evidence="17">
    <location>
        <begin position="94"/>
        <end position="103"/>
    </location>
</feature>
<dbReference type="OMA" id="CIDINPV"/>
<dbReference type="GO" id="GO:0004526">
    <property type="term" value="F:ribonuclease P activity"/>
    <property type="evidence" value="ECO:0000318"/>
    <property type="project" value="GO_Central"/>
</dbReference>
<evidence type="ECO:0000256" key="15">
    <source>
        <dbReference type="ARBA" id="ARBA00023211"/>
    </source>
</evidence>
<protein>
    <recommendedName>
        <fullName evidence="5">ribonuclease P</fullName>
        <ecNumber evidence="5">3.1.26.5</ecNumber>
    </recommendedName>
</protein>
<evidence type="ECO:0000256" key="10">
    <source>
        <dbReference type="ARBA" id="ARBA00022801"/>
    </source>
</evidence>
<dbReference type="GO" id="GO:0046872">
    <property type="term" value="F:metal ion binding"/>
    <property type="evidence" value="ECO:0007669"/>
    <property type="project" value="UniProtKB-KW"/>
</dbReference>
<dbReference type="Proteomes" id="UP000036987">
    <property type="component" value="Unassembled WGS sequence"/>
</dbReference>
<name>A0A0K9PZC3_ZOSMR</name>
<dbReference type="GO" id="GO:0005739">
    <property type="term" value="C:mitochondrion"/>
    <property type="evidence" value="ECO:0007669"/>
    <property type="project" value="UniProtKB-SubCell"/>
</dbReference>
<feature type="domain" description="PRORP" evidence="18">
    <location>
        <begin position="361"/>
        <end position="588"/>
    </location>
</feature>
<dbReference type="Gene3D" id="1.25.40.10">
    <property type="entry name" value="Tetratricopeptide repeat domain"/>
    <property type="match status" value="1"/>
</dbReference>
<evidence type="ECO:0000256" key="11">
    <source>
        <dbReference type="ARBA" id="ARBA00022833"/>
    </source>
</evidence>
<keyword evidence="10" id="KW-0378">Hydrolase</keyword>
<evidence type="ECO:0000256" key="5">
    <source>
        <dbReference type="ARBA" id="ARBA00012179"/>
    </source>
</evidence>
<accession>A0A0K9PZC3</accession>
<keyword evidence="8" id="KW-0479">Metal-binding</keyword>
<keyword evidence="21" id="KW-1185">Reference proteome</keyword>
<evidence type="ECO:0000256" key="7">
    <source>
        <dbReference type="ARBA" id="ARBA00022722"/>
    </source>
</evidence>
<feature type="repeat" description="PPR" evidence="16">
    <location>
        <begin position="198"/>
        <end position="232"/>
    </location>
</feature>
<keyword evidence="7" id="KW-0540">Nuclease</keyword>
<dbReference type="GO" id="GO:0001682">
    <property type="term" value="P:tRNA 5'-leader removal"/>
    <property type="evidence" value="ECO:0000318"/>
    <property type="project" value="GO_Central"/>
</dbReference>
<dbReference type="PANTHER" id="PTHR13547:SF1">
    <property type="entry name" value="MITOCHONDRIAL RIBONUCLEASE P CATALYTIC SUBUNIT"/>
    <property type="match status" value="1"/>
</dbReference>
<keyword evidence="6" id="KW-0819">tRNA processing</keyword>
<evidence type="ECO:0000256" key="9">
    <source>
        <dbReference type="ARBA" id="ARBA00022737"/>
    </source>
</evidence>
<dbReference type="InterPro" id="IPR031595">
    <property type="entry name" value="PRORP_C"/>
</dbReference>
<dbReference type="STRING" id="29655.A0A0K9PZC3"/>
<dbReference type="AlphaFoldDB" id="A0A0K9PZC3"/>
<dbReference type="Gene3D" id="3.40.50.11980">
    <property type="match status" value="1"/>
</dbReference>
<feature type="domain" description="PROP1-like PPR" evidence="19">
    <location>
        <begin position="100"/>
        <end position="320"/>
    </location>
</feature>
<evidence type="ECO:0000256" key="3">
    <source>
        <dbReference type="ARBA" id="ARBA00004173"/>
    </source>
</evidence>
<keyword evidence="11" id="KW-0862">Zinc</keyword>
<evidence type="ECO:0000256" key="12">
    <source>
        <dbReference type="ARBA" id="ARBA00022842"/>
    </source>
</evidence>
<keyword evidence="9" id="KW-0677">Repeat</keyword>
<dbReference type="OrthoDB" id="46913at2759"/>
<organism evidence="20 21">
    <name type="scientific">Zostera marina</name>
    <name type="common">Eelgrass</name>
    <dbReference type="NCBI Taxonomy" id="29655"/>
    <lineage>
        <taxon>Eukaryota</taxon>
        <taxon>Viridiplantae</taxon>
        <taxon>Streptophyta</taxon>
        <taxon>Embryophyta</taxon>
        <taxon>Tracheophyta</taxon>
        <taxon>Spermatophyta</taxon>
        <taxon>Magnoliopsida</taxon>
        <taxon>Liliopsida</taxon>
        <taxon>Zosteraceae</taxon>
        <taxon>Zostera</taxon>
    </lineage>
</organism>
<feature type="compositionally biased region" description="Basic residues" evidence="17">
    <location>
        <begin position="50"/>
        <end position="59"/>
    </location>
</feature>
<dbReference type="FunFam" id="3.40.50.11980:FF:000002">
    <property type="entry name" value="Proteinaceous RNase P 2"/>
    <property type="match status" value="1"/>
</dbReference>
<evidence type="ECO:0000256" key="1">
    <source>
        <dbReference type="ARBA" id="ARBA00000928"/>
    </source>
</evidence>
<dbReference type="EMBL" id="LFYR01000569">
    <property type="protein sequence ID" value="KMZ73587.1"/>
    <property type="molecule type" value="Genomic_DNA"/>
</dbReference>
<comment type="cofactor">
    <cofactor evidence="2">
        <name>Mg(2+)</name>
        <dbReference type="ChEBI" id="CHEBI:18420"/>
    </cofactor>
</comment>
<dbReference type="InterPro" id="IPR002885">
    <property type="entry name" value="PPR_rpt"/>
</dbReference>
<comment type="catalytic activity">
    <reaction evidence="1">
        <text>Endonucleolytic cleavage of RNA, removing 5'-extranucleotides from tRNA precursor.</text>
        <dbReference type="EC" id="3.1.26.5"/>
    </reaction>
</comment>
<evidence type="ECO:0000256" key="14">
    <source>
        <dbReference type="ARBA" id="ARBA00023128"/>
    </source>
</evidence>
<dbReference type="PROSITE" id="PS51375">
    <property type="entry name" value="PPR"/>
    <property type="match status" value="1"/>
</dbReference>
<gene>
    <name evidence="20" type="ORF">ZOSMA_146G00650</name>
</gene>
<keyword evidence="15" id="KW-0464">Manganese</keyword>
<evidence type="ECO:0000259" key="19">
    <source>
        <dbReference type="Pfam" id="PF17177"/>
    </source>
</evidence>
<evidence type="ECO:0000256" key="2">
    <source>
        <dbReference type="ARBA" id="ARBA00001946"/>
    </source>
</evidence>
<evidence type="ECO:0000256" key="16">
    <source>
        <dbReference type="PROSITE-ProRule" id="PRU00708"/>
    </source>
</evidence>
<evidence type="ECO:0000259" key="18">
    <source>
        <dbReference type="Pfam" id="PF16953"/>
    </source>
</evidence>
<evidence type="ECO:0000256" key="8">
    <source>
        <dbReference type="ARBA" id="ARBA00022723"/>
    </source>
</evidence>
<reference evidence="21" key="1">
    <citation type="journal article" date="2016" name="Nature">
        <title>The genome of the seagrass Zostera marina reveals angiosperm adaptation to the sea.</title>
        <authorList>
            <person name="Olsen J.L."/>
            <person name="Rouze P."/>
            <person name="Verhelst B."/>
            <person name="Lin Y.-C."/>
            <person name="Bayer T."/>
            <person name="Collen J."/>
            <person name="Dattolo E."/>
            <person name="De Paoli E."/>
            <person name="Dittami S."/>
            <person name="Maumus F."/>
            <person name="Michel G."/>
            <person name="Kersting A."/>
            <person name="Lauritano C."/>
            <person name="Lohaus R."/>
            <person name="Toepel M."/>
            <person name="Tonon T."/>
            <person name="Vanneste K."/>
            <person name="Amirebrahimi M."/>
            <person name="Brakel J."/>
            <person name="Bostroem C."/>
            <person name="Chovatia M."/>
            <person name="Grimwood J."/>
            <person name="Jenkins J.W."/>
            <person name="Jueterbock A."/>
            <person name="Mraz A."/>
            <person name="Stam W.T."/>
            <person name="Tice H."/>
            <person name="Bornberg-Bauer E."/>
            <person name="Green P.J."/>
            <person name="Pearson G.A."/>
            <person name="Procaccini G."/>
            <person name="Duarte C.M."/>
            <person name="Schmutz J."/>
            <person name="Reusch T.B.H."/>
            <person name="Van de Peer Y."/>
        </authorList>
    </citation>
    <scope>NUCLEOTIDE SEQUENCE [LARGE SCALE GENOMIC DNA]</scope>
    <source>
        <strain evidence="21">cv. Finnish</strain>
    </source>
</reference>
<dbReference type="InterPro" id="IPR033443">
    <property type="entry name" value="PROP1-like_PPR_dom"/>
</dbReference>
<dbReference type="InterPro" id="IPR011990">
    <property type="entry name" value="TPR-like_helical_dom_sf"/>
</dbReference>
<sequence length="629" mass="71042">MQWTGSLNPSLIRSTVLTQFSKTLILFRPNFSPRKNPNPIFFSAASSKTLKNHHQRRRKQSSDPMRTAHFSTAVDADMCNATAPSPGVDSSFKRKEHTSRRKQRVETPEGLLRLNLNMCSKHGDLSEALRLYDQALVDSIPLCQYHYNVLLYLCSCSSSATPSTPQEMRSVESVPLSSRLEKGIEIFRRMEINKIVPNEATFTSLARLAAEKEDPDLAFELIKKMQISGILPKLRSYGPALFGFCSKGAAEKAYQVEDHMAKCGVLPEDSEITALIRVSSTTKRGDQVYRLLQKLRALVRQISDSTAKDIEDWFKSDAAEVVGMERWDVKKVREGVKTGGGGWHGQGWLGKGKWNVKRTLIDDNGVCCGCSQSLMSIDIDPLETENFANSMSKFACQNETKANFFRFQDWLNRNGPYDAVIDGANVGLYKQAKFSYSQIKNVVEGIRKLGLSKKMPLIILHSRRLKGDHADTPYNKNLIENWRKSGMLYATPTGSNDDWYWLYAAVSCKSLVITNDEMRDHLFQLLGNSFFPRWKEKHQVRLSLSRRGPQFHMPPPYSTVIQESETGSWHFPTTGTGDEVETPRQWICATRVAVNAKTVPQTQPVKPQLSSIFLEQKSTDAYRDIGNCL</sequence>
<comment type="subcellular location">
    <subcellularLocation>
        <location evidence="3">Mitochondrion</location>
    </subcellularLocation>
</comment>
<dbReference type="PANTHER" id="PTHR13547">
    <property type="match status" value="1"/>
</dbReference>
<evidence type="ECO:0000256" key="6">
    <source>
        <dbReference type="ARBA" id="ARBA00022694"/>
    </source>
</evidence>
<comment type="similarity">
    <text evidence="4">Belongs to the PPR family. P subfamily.</text>
</comment>
<dbReference type="Pfam" id="PF16953">
    <property type="entry name" value="PRORP"/>
    <property type="match status" value="1"/>
</dbReference>
<proteinExistence type="inferred from homology"/>
<evidence type="ECO:0000256" key="17">
    <source>
        <dbReference type="SAM" id="MobiDB-lite"/>
    </source>
</evidence>
<keyword evidence="13" id="KW-0809">Transit peptide</keyword>
<comment type="caution">
    <text evidence="20">The sequence shown here is derived from an EMBL/GenBank/DDBJ whole genome shotgun (WGS) entry which is preliminary data.</text>
</comment>
<keyword evidence="14" id="KW-0496">Mitochondrion</keyword>
<dbReference type="Pfam" id="PF17177">
    <property type="entry name" value="PPR_long"/>
    <property type="match status" value="1"/>
</dbReference>
<dbReference type="EC" id="3.1.26.5" evidence="5"/>
<evidence type="ECO:0000313" key="20">
    <source>
        <dbReference type="EMBL" id="KMZ73587.1"/>
    </source>
</evidence>
<feature type="region of interest" description="Disordered" evidence="17">
    <location>
        <begin position="46"/>
        <end position="66"/>
    </location>
</feature>
<keyword evidence="12" id="KW-0460">Magnesium</keyword>
<evidence type="ECO:0000256" key="13">
    <source>
        <dbReference type="ARBA" id="ARBA00022946"/>
    </source>
</evidence>
<evidence type="ECO:0000313" key="21">
    <source>
        <dbReference type="Proteomes" id="UP000036987"/>
    </source>
</evidence>
<evidence type="ECO:0000256" key="4">
    <source>
        <dbReference type="ARBA" id="ARBA00007626"/>
    </source>
</evidence>
<dbReference type="FunFam" id="1.25.40.10:FF:000339">
    <property type="entry name" value="Proteinaceous RNase P 1, chloroplastic/mitochondrial"/>
    <property type="match status" value="1"/>
</dbReference>